<name>A0A6G8Q6E5_9ACTN</name>
<dbReference type="EMBL" id="CP045119">
    <property type="protein sequence ID" value="QIN82055.1"/>
    <property type="molecule type" value="Genomic_DNA"/>
</dbReference>
<accession>A0A6G8Q6E5</accession>
<evidence type="ECO:0000259" key="1">
    <source>
        <dbReference type="Pfam" id="PF09828"/>
    </source>
</evidence>
<reference evidence="2 3" key="1">
    <citation type="submission" date="2019-10" db="EMBL/GenBank/DDBJ databases">
        <title>Rubrobacter sp nov SCSIO 52090 isolated from a deep-sea sediment in the South China Sea.</title>
        <authorList>
            <person name="Chen R.W."/>
        </authorList>
    </citation>
    <scope>NUCLEOTIDE SEQUENCE [LARGE SCALE GENOMIC DNA]</scope>
    <source>
        <strain evidence="2 3">SCSIO 52909</strain>
    </source>
</reference>
<dbReference type="AlphaFoldDB" id="A0A6G8Q6E5"/>
<proteinExistence type="predicted"/>
<dbReference type="Proteomes" id="UP000501452">
    <property type="component" value="Chromosome"/>
</dbReference>
<dbReference type="InterPro" id="IPR018634">
    <property type="entry name" value="ChrB_C"/>
</dbReference>
<gene>
    <name evidence="2" type="ORF">GBA63_04920</name>
</gene>
<feature type="domain" description="ChrB C-terminal" evidence="1">
    <location>
        <begin position="3"/>
        <end position="132"/>
    </location>
</feature>
<dbReference type="RefSeq" id="WP_166174013.1">
    <property type="nucleotide sequence ID" value="NZ_CP045119.1"/>
</dbReference>
<evidence type="ECO:0000313" key="2">
    <source>
        <dbReference type="EMBL" id="QIN82055.1"/>
    </source>
</evidence>
<sequence>MLWATRRGCHVDRTACVWLIRRYLDGGAAFVFFGDPGEAPDEAELFDVAGARLGHHEEDCSFETFLKEYGLEDAVLREIGEIVHDADLMDEKYGRPEADGLDIIVRGMQLALPDDEALTRHTDVLYDGLYAYLRRETL</sequence>
<dbReference type="KEGG" id="rub:GBA63_04920"/>
<keyword evidence="3" id="KW-1185">Reference proteome</keyword>
<organism evidence="2 3">
    <name type="scientific">Rubrobacter tropicus</name>
    <dbReference type="NCBI Taxonomy" id="2653851"/>
    <lineage>
        <taxon>Bacteria</taxon>
        <taxon>Bacillati</taxon>
        <taxon>Actinomycetota</taxon>
        <taxon>Rubrobacteria</taxon>
        <taxon>Rubrobacterales</taxon>
        <taxon>Rubrobacteraceae</taxon>
        <taxon>Rubrobacter</taxon>
    </lineage>
</organism>
<protein>
    <submittedName>
        <fullName evidence="2">Chromate resistance protein</fullName>
    </submittedName>
</protein>
<dbReference type="Pfam" id="PF09828">
    <property type="entry name" value="ChrB_C"/>
    <property type="match status" value="1"/>
</dbReference>
<evidence type="ECO:0000313" key="3">
    <source>
        <dbReference type="Proteomes" id="UP000501452"/>
    </source>
</evidence>